<dbReference type="AlphaFoldDB" id="A0A1X0QLD1"/>
<protein>
    <submittedName>
        <fullName evidence="1">Uncharacterized protein</fullName>
    </submittedName>
</protein>
<dbReference type="Proteomes" id="UP000192501">
    <property type="component" value="Unassembled WGS sequence"/>
</dbReference>
<dbReference type="InterPro" id="IPR027417">
    <property type="entry name" value="P-loop_NTPase"/>
</dbReference>
<name>A0A1X0QLD1_9MICR</name>
<dbReference type="Gene3D" id="3.40.50.300">
    <property type="entry name" value="P-loop containing nucleotide triphosphate hydrolases"/>
    <property type="match status" value="1"/>
</dbReference>
<evidence type="ECO:0000313" key="2">
    <source>
        <dbReference type="Proteomes" id="UP000192501"/>
    </source>
</evidence>
<sequence length="244" mass="29132">MTITKTSIYKQINNYLSKSNSQLLITSTDKFLLNNILKEYINVRLSNYIEIKDNKTINQIKGNPTYKYYILYLDYFNVSKFITNLYYLIELPQNNNCHLILVTTNCQVLNLFEKRIRSRFENNIIFIKTKSNSKSDEITNFINKYDLKEYSVSFILELLEPIHLFMIYLVNKYNISKKSIISKFKEYSIQEFKSVPSIKILYSYYDLIEFKVISESGSILIDLTEYKNFIRSSSKLYYLKKLIF</sequence>
<comment type="caution">
    <text evidence="1">The sequence shown here is derived from an EMBL/GenBank/DDBJ whole genome shotgun (WGS) entry which is preliminary data.</text>
</comment>
<accession>A0A1X0QLD1</accession>
<gene>
    <name evidence="1" type="ORF">A0H76_1977</name>
</gene>
<organism evidence="1 2">
    <name type="scientific">Hepatospora eriocheir</name>
    <dbReference type="NCBI Taxonomy" id="1081669"/>
    <lineage>
        <taxon>Eukaryota</taxon>
        <taxon>Fungi</taxon>
        <taxon>Fungi incertae sedis</taxon>
        <taxon>Microsporidia</taxon>
        <taxon>Hepatosporidae</taxon>
        <taxon>Hepatospora</taxon>
    </lineage>
</organism>
<dbReference type="VEuPathDB" id="MicrosporidiaDB:HERIO_802"/>
<dbReference type="VEuPathDB" id="MicrosporidiaDB:A0H76_1977"/>
<proteinExistence type="predicted"/>
<reference evidence="1 2" key="1">
    <citation type="journal article" date="2017" name="Environ. Microbiol.">
        <title>Decay of the glycolytic pathway and adaptation to intranuclear parasitism within Enterocytozoonidae microsporidia.</title>
        <authorList>
            <person name="Wiredu Boakye D."/>
            <person name="Jaroenlak P."/>
            <person name="Prachumwat A."/>
            <person name="Williams T.A."/>
            <person name="Bateman K.S."/>
            <person name="Itsathitphaisarn O."/>
            <person name="Sritunyalucksana K."/>
            <person name="Paszkiewicz K.H."/>
            <person name="Moore K.A."/>
            <person name="Stentiford G.D."/>
            <person name="Williams B.A."/>
        </authorList>
    </citation>
    <scope>NUCLEOTIDE SEQUENCE [LARGE SCALE GENOMIC DNA]</scope>
    <source>
        <strain evidence="2">canceri</strain>
    </source>
</reference>
<dbReference type="EMBL" id="LTAI01000005">
    <property type="protein sequence ID" value="ORE00601.1"/>
    <property type="molecule type" value="Genomic_DNA"/>
</dbReference>
<evidence type="ECO:0000313" key="1">
    <source>
        <dbReference type="EMBL" id="ORE00601.1"/>
    </source>
</evidence>